<dbReference type="Gene3D" id="3.90.79.10">
    <property type="entry name" value="Nucleoside Triphosphate Pyrophosphohydrolase"/>
    <property type="match status" value="1"/>
</dbReference>
<dbReference type="Proteomes" id="UP000663802">
    <property type="component" value="Unassembled WGS sequence"/>
</dbReference>
<reference evidence="4 5" key="1">
    <citation type="journal article" date="2021" name="Int. J. Syst. Evol. Microbiol.">
        <title>Clostridium zeae sp. nov., isolated from corn silage.</title>
        <authorList>
            <person name="Kobayashi H."/>
            <person name="Tanizawa Y."/>
            <person name="Yagura M."/>
            <person name="Sakamoto M."/>
            <person name="Ohkuma M."/>
            <person name="Tohno M."/>
        </authorList>
    </citation>
    <scope>NUCLEOTIDE SEQUENCE [LARGE SCALE GENOMIC DNA]</scope>
    <source>
        <strain evidence="4 5">CSC2</strain>
    </source>
</reference>
<dbReference type="InterPro" id="IPR015797">
    <property type="entry name" value="NUDIX_hydrolase-like_dom_sf"/>
</dbReference>
<keyword evidence="5" id="KW-1185">Reference proteome</keyword>
<gene>
    <name evidence="4" type="ORF">CSC2_38250</name>
</gene>
<comment type="similarity">
    <text evidence="1">Belongs to the Nudix hydrolase family.</text>
</comment>
<dbReference type="PANTHER" id="PTHR43736">
    <property type="entry name" value="ADP-RIBOSE PYROPHOSPHATASE"/>
    <property type="match status" value="1"/>
</dbReference>
<feature type="domain" description="Nudix hydrolase" evidence="3">
    <location>
        <begin position="2"/>
        <end position="147"/>
    </location>
</feature>
<evidence type="ECO:0000256" key="2">
    <source>
        <dbReference type="ARBA" id="ARBA00022801"/>
    </source>
</evidence>
<dbReference type="SUPFAM" id="SSF55811">
    <property type="entry name" value="Nudix"/>
    <property type="match status" value="1"/>
</dbReference>
<dbReference type="EMBL" id="BMBA01000004">
    <property type="protein sequence ID" value="GFZ33299.1"/>
    <property type="molecule type" value="Genomic_DNA"/>
</dbReference>
<dbReference type="RefSeq" id="WP_206871525.1">
    <property type="nucleotide sequence ID" value="NZ_BMBA01000004.1"/>
</dbReference>
<evidence type="ECO:0000256" key="1">
    <source>
        <dbReference type="ARBA" id="ARBA00005582"/>
    </source>
</evidence>
<evidence type="ECO:0000313" key="4">
    <source>
        <dbReference type="EMBL" id="GFZ33299.1"/>
    </source>
</evidence>
<name>A0ABQ1EF62_9CLOT</name>
<proteinExistence type="inferred from homology"/>
<protein>
    <recommendedName>
        <fullName evidence="3">Nudix hydrolase domain-containing protein</fullName>
    </recommendedName>
</protein>
<evidence type="ECO:0000259" key="3">
    <source>
        <dbReference type="PROSITE" id="PS51462"/>
    </source>
</evidence>
<organism evidence="4 5">
    <name type="scientific">Clostridium zeae</name>
    <dbReference type="NCBI Taxonomy" id="2759022"/>
    <lineage>
        <taxon>Bacteria</taxon>
        <taxon>Bacillati</taxon>
        <taxon>Bacillota</taxon>
        <taxon>Clostridia</taxon>
        <taxon>Eubacteriales</taxon>
        <taxon>Clostridiaceae</taxon>
        <taxon>Clostridium</taxon>
    </lineage>
</organism>
<dbReference type="CDD" id="cd03674">
    <property type="entry name" value="NUDIX_Hydrolase"/>
    <property type="match status" value="1"/>
</dbReference>
<dbReference type="Pfam" id="PF00293">
    <property type="entry name" value="NUDIX"/>
    <property type="match status" value="1"/>
</dbReference>
<dbReference type="PROSITE" id="PS51462">
    <property type="entry name" value="NUDIX"/>
    <property type="match status" value="1"/>
</dbReference>
<dbReference type="PROSITE" id="PS00893">
    <property type="entry name" value="NUDIX_BOX"/>
    <property type="match status" value="1"/>
</dbReference>
<evidence type="ECO:0000313" key="5">
    <source>
        <dbReference type="Proteomes" id="UP000663802"/>
    </source>
</evidence>
<sequence>MDRHFTVSVFIVHKDKVLLHLHKKAKKILPLGGHIEVNELPEEACIREAREESGLEISLYNPANKELKKSCELVGEKLLINPIYTIFGEITPEHCHIDFVYYAIAKSYETSPADGESNLLNWYSKEDLKNADNIQKNILTMAYEALELVSEDNTP</sequence>
<dbReference type="PANTHER" id="PTHR43736:SF1">
    <property type="entry name" value="DIHYDRONEOPTERIN TRIPHOSPHATE DIPHOSPHATASE"/>
    <property type="match status" value="1"/>
</dbReference>
<comment type="caution">
    <text evidence="4">The sequence shown here is derived from an EMBL/GenBank/DDBJ whole genome shotgun (WGS) entry which is preliminary data.</text>
</comment>
<dbReference type="InterPro" id="IPR020084">
    <property type="entry name" value="NUDIX_hydrolase_CS"/>
</dbReference>
<keyword evidence="2" id="KW-0378">Hydrolase</keyword>
<dbReference type="InterPro" id="IPR000086">
    <property type="entry name" value="NUDIX_hydrolase_dom"/>
</dbReference>
<accession>A0ABQ1EF62</accession>